<organism evidence="2 3">
    <name type="scientific">Merluccius polli</name>
    <name type="common">Benguela hake</name>
    <name type="synonym">Merluccius cadenati</name>
    <dbReference type="NCBI Taxonomy" id="89951"/>
    <lineage>
        <taxon>Eukaryota</taxon>
        <taxon>Metazoa</taxon>
        <taxon>Chordata</taxon>
        <taxon>Craniata</taxon>
        <taxon>Vertebrata</taxon>
        <taxon>Euteleostomi</taxon>
        <taxon>Actinopterygii</taxon>
        <taxon>Neopterygii</taxon>
        <taxon>Teleostei</taxon>
        <taxon>Neoteleostei</taxon>
        <taxon>Acanthomorphata</taxon>
        <taxon>Zeiogadaria</taxon>
        <taxon>Gadariae</taxon>
        <taxon>Gadiformes</taxon>
        <taxon>Gadoidei</taxon>
        <taxon>Merlucciidae</taxon>
        <taxon>Merluccius</taxon>
    </lineage>
</organism>
<accession>A0AA47P6W4</accession>
<dbReference type="SUPFAM" id="SSF56436">
    <property type="entry name" value="C-type lectin-like"/>
    <property type="match status" value="2"/>
</dbReference>
<dbReference type="Proteomes" id="UP001174136">
    <property type="component" value="Unassembled WGS sequence"/>
</dbReference>
<dbReference type="PANTHER" id="PTHR45784">
    <property type="entry name" value="C-TYPE LECTIN DOMAIN FAMILY 20 MEMBER A-RELATED"/>
    <property type="match status" value="1"/>
</dbReference>
<sequence length="323" mass="37404">MYIKVNHVIIHPIPGLCSPSFCANYRQHCLVETPKSWWDAQSYCRERGFDLATIDDMGAMEALLPLIDNNDAVWIGLHGTTTDKWFWSLADNDFYKEGERDYRHFQNEGQDFMVYLQNGQWFTGHKSNNYYVMCYDANKQGRDRYVLVPQAMSPLAAREYCRDYHTDMVAIRNETENQIINEISAGHRVWIGLFKDMWIWSDMRYSSLRFWKGQDYFYNPSTTYCTASNGKMAGRWSPMLCTEKHPALCACNRARVLKVKVRSEDLQDLNDPATKAAILKLTQTLVDEATLTNGHKLTWITHPGGQVFTKEQCQEEDKVIGDG</sequence>
<dbReference type="SMART" id="SM00034">
    <property type="entry name" value="CLECT"/>
    <property type="match status" value="2"/>
</dbReference>
<dbReference type="Gene3D" id="3.10.100.10">
    <property type="entry name" value="Mannose-Binding Protein A, subunit A"/>
    <property type="match status" value="2"/>
</dbReference>
<gene>
    <name evidence="2" type="ORF">N1851_009538</name>
</gene>
<evidence type="ECO:0000313" key="3">
    <source>
        <dbReference type="Proteomes" id="UP001174136"/>
    </source>
</evidence>
<dbReference type="InterPro" id="IPR001304">
    <property type="entry name" value="C-type_lectin-like"/>
</dbReference>
<feature type="domain" description="C-type lectin" evidence="1">
    <location>
        <begin position="130"/>
        <end position="250"/>
    </location>
</feature>
<dbReference type="InterPro" id="IPR016186">
    <property type="entry name" value="C-type_lectin-like/link_sf"/>
</dbReference>
<name>A0AA47P6W4_MERPO</name>
<reference evidence="2" key="1">
    <citation type="journal article" date="2023" name="Front. Mar. Sci.">
        <title>A new Merluccius polli reference genome to investigate the effects of global change in West African waters.</title>
        <authorList>
            <person name="Mateo J.L."/>
            <person name="Blanco-Fernandez C."/>
            <person name="Garcia-Vazquez E."/>
            <person name="Machado-Schiaffino G."/>
        </authorList>
    </citation>
    <scope>NUCLEOTIDE SEQUENCE</scope>
    <source>
        <strain evidence="2">C29</strain>
        <tissue evidence="2">Fin</tissue>
    </source>
</reference>
<proteinExistence type="predicted"/>
<evidence type="ECO:0000313" key="2">
    <source>
        <dbReference type="EMBL" id="KAK0149718.1"/>
    </source>
</evidence>
<feature type="domain" description="C-type lectin" evidence="1">
    <location>
        <begin position="25"/>
        <end position="135"/>
    </location>
</feature>
<protein>
    <recommendedName>
        <fullName evidence="1">C-type lectin domain-containing protein</fullName>
    </recommendedName>
</protein>
<dbReference type="PROSITE" id="PS50041">
    <property type="entry name" value="C_TYPE_LECTIN_2"/>
    <property type="match status" value="2"/>
</dbReference>
<dbReference type="EMBL" id="JAOPHQ010001722">
    <property type="protein sequence ID" value="KAK0149718.1"/>
    <property type="molecule type" value="Genomic_DNA"/>
</dbReference>
<dbReference type="PANTHER" id="PTHR45784:SF3">
    <property type="entry name" value="C-TYPE LECTIN DOMAIN FAMILY 4 MEMBER K-LIKE-RELATED"/>
    <property type="match status" value="1"/>
</dbReference>
<dbReference type="InterPro" id="IPR016187">
    <property type="entry name" value="CTDL_fold"/>
</dbReference>
<dbReference type="Pfam" id="PF00059">
    <property type="entry name" value="Lectin_C"/>
    <property type="match status" value="2"/>
</dbReference>
<comment type="caution">
    <text evidence="2">The sequence shown here is derived from an EMBL/GenBank/DDBJ whole genome shotgun (WGS) entry which is preliminary data.</text>
</comment>
<dbReference type="AlphaFoldDB" id="A0AA47P6W4"/>
<keyword evidence="3" id="KW-1185">Reference proteome</keyword>
<evidence type="ECO:0000259" key="1">
    <source>
        <dbReference type="PROSITE" id="PS50041"/>
    </source>
</evidence>